<protein>
    <recommendedName>
        <fullName evidence="3">Peptidase S51</fullName>
    </recommendedName>
</protein>
<dbReference type="Proteomes" id="UP000284731">
    <property type="component" value="Unassembled WGS sequence"/>
</dbReference>
<gene>
    <name evidence="1" type="ORF">DWX20_03530</name>
</gene>
<dbReference type="RefSeq" id="WP_118764498.1">
    <property type="nucleotide sequence ID" value="NZ_CABJCF010000001.1"/>
</dbReference>
<reference evidence="1 2" key="1">
    <citation type="submission" date="2018-08" db="EMBL/GenBank/DDBJ databases">
        <title>A genome reference for cultivated species of the human gut microbiota.</title>
        <authorList>
            <person name="Zou Y."/>
            <person name="Xue W."/>
            <person name="Luo G."/>
        </authorList>
    </citation>
    <scope>NUCLEOTIDE SEQUENCE [LARGE SCALE GENOMIC DNA]</scope>
    <source>
        <strain evidence="1 2">AF18-46</strain>
    </source>
</reference>
<dbReference type="SUPFAM" id="SSF52317">
    <property type="entry name" value="Class I glutamine amidotransferase-like"/>
    <property type="match status" value="1"/>
</dbReference>
<proteinExistence type="predicted"/>
<dbReference type="AlphaFoldDB" id="A0A412PIY4"/>
<evidence type="ECO:0008006" key="3">
    <source>
        <dbReference type="Google" id="ProtNLM"/>
    </source>
</evidence>
<comment type="caution">
    <text evidence="1">The sequence shown here is derived from an EMBL/GenBank/DDBJ whole genome shotgun (WGS) entry which is preliminary data.</text>
</comment>
<sequence>MIHILLNQFTFDQAWGFGELSQLIEKGMKVLMMPLSYNDGWSNEFVTWDDLFTKGKPAYEMMVRPFYNYGIREKQISWFNYYQDNYATAKAKIEAADIIVITGDCGEWIMQRIEDLGLRDLLCNFNGILIGHHAGALVQLNTFHESNPDNAFELQEGLGLLTNFDVDINYVEDEEHLSTIIREIEDAGNPVVAIPKNSGLLIVDGEFTLLGDAFVLNHTHLDDIYRAYDSYRYDV</sequence>
<dbReference type="InterPro" id="IPR029062">
    <property type="entry name" value="Class_I_gatase-like"/>
</dbReference>
<dbReference type="Gene3D" id="3.40.50.880">
    <property type="match status" value="1"/>
</dbReference>
<evidence type="ECO:0000313" key="1">
    <source>
        <dbReference type="EMBL" id="RGT58124.1"/>
    </source>
</evidence>
<evidence type="ECO:0000313" key="2">
    <source>
        <dbReference type="Proteomes" id="UP000284731"/>
    </source>
</evidence>
<name>A0A412PIY4_9FIRM</name>
<organism evidence="1 2">
    <name type="scientific">Solobacterium moorei</name>
    <dbReference type="NCBI Taxonomy" id="102148"/>
    <lineage>
        <taxon>Bacteria</taxon>
        <taxon>Bacillati</taxon>
        <taxon>Bacillota</taxon>
        <taxon>Erysipelotrichia</taxon>
        <taxon>Erysipelotrichales</taxon>
        <taxon>Erysipelotrichaceae</taxon>
        <taxon>Solobacterium</taxon>
    </lineage>
</organism>
<dbReference type="EMBL" id="QRWX01000001">
    <property type="protein sequence ID" value="RGT58124.1"/>
    <property type="molecule type" value="Genomic_DNA"/>
</dbReference>
<accession>A0A412PIY4</accession>